<dbReference type="SUPFAM" id="SSF47384">
    <property type="entry name" value="Homodimeric domain of signal transducing histidine kinase"/>
    <property type="match status" value="1"/>
</dbReference>
<evidence type="ECO:0000259" key="6">
    <source>
        <dbReference type="PROSITE" id="PS50112"/>
    </source>
</evidence>
<evidence type="ECO:0000313" key="9">
    <source>
        <dbReference type="Proteomes" id="UP000603434"/>
    </source>
</evidence>
<proteinExistence type="predicted"/>
<evidence type="ECO:0000256" key="4">
    <source>
        <dbReference type="ARBA" id="ARBA00022679"/>
    </source>
</evidence>
<accession>A0A8J6NNR2</accession>
<dbReference type="SMART" id="SM00091">
    <property type="entry name" value="PAS"/>
    <property type="match status" value="3"/>
</dbReference>
<feature type="domain" description="PAS" evidence="6">
    <location>
        <begin position="581"/>
        <end position="660"/>
    </location>
</feature>
<dbReference type="Pfam" id="PF13426">
    <property type="entry name" value="PAS_9"/>
    <property type="match status" value="1"/>
</dbReference>
<dbReference type="InterPro" id="IPR052162">
    <property type="entry name" value="Sensor_kinase/Photoreceptor"/>
</dbReference>
<dbReference type="EMBL" id="JACNJH010000148">
    <property type="protein sequence ID" value="MBC8361754.1"/>
    <property type="molecule type" value="Genomic_DNA"/>
</dbReference>
<dbReference type="SUPFAM" id="SSF55785">
    <property type="entry name" value="PYP-like sensor domain (PAS domain)"/>
    <property type="match status" value="4"/>
</dbReference>
<dbReference type="SUPFAM" id="SSF55781">
    <property type="entry name" value="GAF domain-like"/>
    <property type="match status" value="1"/>
</dbReference>
<name>A0A8J6NNR2_9BACT</name>
<dbReference type="Pfam" id="PF01590">
    <property type="entry name" value="GAF"/>
    <property type="match status" value="1"/>
</dbReference>
<dbReference type="InterPro" id="IPR036890">
    <property type="entry name" value="HATPase_C_sf"/>
</dbReference>
<dbReference type="CDD" id="cd00130">
    <property type="entry name" value="PAS"/>
    <property type="match status" value="3"/>
</dbReference>
<dbReference type="SUPFAM" id="SSF55874">
    <property type="entry name" value="ATPase domain of HSP90 chaperone/DNA topoisomerase II/histidine kinase"/>
    <property type="match status" value="1"/>
</dbReference>
<organism evidence="8 9">
    <name type="scientific">Candidatus Desulfatibia profunda</name>
    <dbReference type="NCBI Taxonomy" id="2841695"/>
    <lineage>
        <taxon>Bacteria</taxon>
        <taxon>Pseudomonadati</taxon>
        <taxon>Thermodesulfobacteriota</taxon>
        <taxon>Desulfobacteria</taxon>
        <taxon>Desulfobacterales</taxon>
        <taxon>Desulfobacterales incertae sedis</taxon>
        <taxon>Candidatus Desulfatibia</taxon>
    </lineage>
</organism>
<evidence type="ECO:0000256" key="5">
    <source>
        <dbReference type="ARBA" id="ARBA00022777"/>
    </source>
</evidence>
<dbReference type="Gene3D" id="3.30.450.40">
    <property type="match status" value="1"/>
</dbReference>
<sequence>MSEKSTYEELESRVKELEKEAFGHKQAKAGRLADLSFFEDMDRIDKAIRQAPDLEQMMNDVLETVLEVFNCDRAWLIFPCDPHTPTWSVPMERTRPEYPGAFAMGKDIPTSIDMAAQFKAALESMGPLVFDPTSENPMPDSVKQFSTRSAIIAAIQLKIGKPWLWGISQCSYARVWTKEEQRLFKQVGRQIADTLSVLLFLRNLQESEERYRGIVEDQTELVCRFLPDGTLSFVNDAYCRYFDKEKEALVGKKFMPLIPEEDRKKVEKGIGSLNKKNPVMTHEHRVFTPKGEIAWQQWTNRAIFDDQGNLKEFQAVGRDITNLEMAEQALRESEELYRLLVNNLPGFVFKGFRDYSVEFYDNRVERLTGYNMHVFNSGKKKWSDLIVTDDVEPARRAFVRALKTDKFYVRDYRIKTSAGDIIWIQERGYIVCSQNGDIEYVSGVFYDVTELKTAEEELKRSRALLHSTVESLPFDFFAIGMDGRYILQNTAGKARWGNLVGKRPEDLAVKSDKLDAWLQANRRAFSGETVKSEVEYIRQGKREIHHSVVAPIVGDGEILGILGATIDITDRKLAEEGIQKSEKKYRDLYQGLRDGFAAVTMEGTFTEFNPAFQRMLGYSEAEIYRLTIKDITPERWHPVDARIIEEQVLKRGFSNIYEKEFIKKDGTIFPVELRVYLVQDDEGNPERMWATIRDVTDRKATEKQLLHFQKMDAVGTLAGGIAHDFNNLLQAIQGYTDLLMLSDRDKREPIRRELEEISRAAKRGAGLTRQLLTFSRKVESNKLLLDLNRAVRQAKNLLGRTIPKMIEIQLHLAEPLKTIDADPSQVEQVIMNLAINAKD</sequence>
<dbReference type="CDD" id="cd00082">
    <property type="entry name" value="HisKA"/>
    <property type="match status" value="1"/>
</dbReference>
<dbReference type="NCBIfam" id="TIGR00229">
    <property type="entry name" value="sensory_box"/>
    <property type="match status" value="4"/>
</dbReference>
<comment type="caution">
    <text evidence="8">The sequence shown here is derived from an EMBL/GenBank/DDBJ whole genome shotgun (WGS) entry which is preliminary data.</text>
</comment>
<feature type="domain" description="PAC" evidence="7">
    <location>
        <begin position="408"/>
        <end position="460"/>
    </location>
</feature>
<dbReference type="Pfam" id="PF08448">
    <property type="entry name" value="PAS_4"/>
    <property type="match status" value="1"/>
</dbReference>
<dbReference type="PROSITE" id="PS50113">
    <property type="entry name" value="PAC"/>
    <property type="match status" value="4"/>
</dbReference>
<feature type="domain" description="PAS" evidence="6">
    <location>
        <begin position="207"/>
        <end position="277"/>
    </location>
</feature>
<feature type="domain" description="PAC" evidence="7">
    <location>
        <begin position="655"/>
        <end position="707"/>
    </location>
</feature>
<dbReference type="InterPro" id="IPR035965">
    <property type="entry name" value="PAS-like_dom_sf"/>
</dbReference>
<dbReference type="InterPro" id="IPR003661">
    <property type="entry name" value="HisK_dim/P_dom"/>
</dbReference>
<feature type="domain" description="PAC" evidence="7">
    <location>
        <begin position="280"/>
        <end position="332"/>
    </location>
</feature>
<dbReference type="SMART" id="SM00086">
    <property type="entry name" value="PAC"/>
    <property type="match status" value="4"/>
</dbReference>
<dbReference type="GO" id="GO:0000155">
    <property type="term" value="F:phosphorelay sensor kinase activity"/>
    <property type="evidence" value="ECO:0007669"/>
    <property type="project" value="InterPro"/>
</dbReference>
<dbReference type="PROSITE" id="PS50112">
    <property type="entry name" value="PAS"/>
    <property type="match status" value="2"/>
</dbReference>
<evidence type="ECO:0000313" key="8">
    <source>
        <dbReference type="EMBL" id="MBC8361754.1"/>
    </source>
</evidence>
<evidence type="ECO:0000259" key="7">
    <source>
        <dbReference type="PROSITE" id="PS50113"/>
    </source>
</evidence>
<dbReference type="InterPro" id="IPR003018">
    <property type="entry name" value="GAF"/>
</dbReference>
<dbReference type="InterPro" id="IPR001610">
    <property type="entry name" value="PAC"/>
</dbReference>
<dbReference type="Gene3D" id="3.30.450.20">
    <property type="entry name" value="PAS domain"/>
    <property type="match status" value="4"/>
</dbReference>
<keyword evidence="4" id="KW-0808">Transferase</keyword>
<dbReference type="PANTHER" id="PTHR43304">
    <property type="entry name" value="PHYTOCHROME-LIKE PROTEIN CPH1"/>
    <property type="match status" value="1"/>
</dbReference>
<dbReference type="Gene3D" id="3.30.565.10">
    <property type="entry name" value="Histidine kinase-like ATPase, C-terminal domain"/>
    <property type="match status" value="1"/>
</dbReference>
<keyword evidence="5" id="KW-0418">Kinase</keyword>
<dbReference type="Pfam" id="PF00512">
    <property type="entry name" value="HisKA"/>
    <property type="match status" value="1"/>
</dbReference>
<feature type="non-terminal residue" evidence="8">
    <location>
        <position position="839"/>
    </location>
</feature>
<evidence type="ECO:0000256" key="1">
    <source>
        <dbReference type="ARBA" id="ARBA00000085"/>
    </source>
</evidence>
<dbReference type="PANTHER" id="PTHR43304:SF1">
    <property type="entry name" value="PAC DOMAIN-CONTAINING PROTEIN"/>
    <property type="match status" value="1"/>
</dbReference>
<feature type="domain" description="PAC" evidence="7">
    <location>
        <begin position="528"/>
        <end position="580"/>
    </location>
</feature>
<evidence type="ECO:0000256" key="3">
    <source>
        <dbReference type="ARBA" id="ARBA00022553"/>
    </source>
</evidence>
<evidence type="ECO:0000256" key="2">
    <source>
        <dbReference type="ARBA" id="ARBA00012438"/>
    </source>
</evidence>
<gene>
    <name evidence="8" type="ORF">H8E23_10180</name>
</gene>
<dbReference type="InterPro" id="IPR013656">
    <property type="entry name" value="PAS_4"/>
</dbReference>
<dbReference type="InterPro" id="IPR036097">
    <property type="entry name" value="HisK_dim/P_sf"/>
</dbReference>
<dbReference type="Proteomes" id="UP000603434">
    <property type="component" value="Unassembled WGS sequence"/>
</dbReference>
<dbReference type="EC" id="2.7.13.3" evidence="2"/>
<dbReference type="AlphaFoldDB" id="A0A8J6NNR2"/>
<dbReference type="InterPro" id="IPR000014">
    <property type="entry name" value="PAS"/>
</dbReference>
<keyword evidence="3" id="KW-0597">Phosphoprotein</keyword>
<dbReference type="Gene3D" id="1.10.287.130">
    <property type="match status" value="1"/>
</dbReference>
<dbReference type="InterPro" id="IPR000700">
    <property type="entry name" value="PAS-assoc_C"/>
</dbReference>
<dbReference type="InterPro" id="IPR029016">
    <property type="entry name" value="GAF-like_dom_sf"/>
</dbReference>
<comment type="catalytic activity">
    <reaction evidence="1">
        <text>ATP + protein L-histidine = ADP + protein N-phospho-L-histidine.</text>
        <dbReference type="EC" id="2.7.13.3"/>
    </reaction>
</comment>
<reference evidence="8 9" key="1">
    <citation type="submission" date="2020-08" db="EMBL/GenBank/DDBJ databases">
        <title>Bridging the membrane lipid divide: bacteria of the FCB group superphylum have the potential to synthesize archaeal ether lipids.</title>
        <authorList>
            <person name="Villanueva L."/>
            <person name="Von Meijenfeldt F.A.B."/>
            <person name="Westbye A.B."/>
            <person name="Yadav S."/>
            <person name="Hopmans E.C."/>
            <person name="Dutilh B.E."/>
            <person name="Sinninghe Damste J.S."/>
        </authorList>
    </citation>
    <scope>NUCLEOTIDE SEQUENCE [LARGE SCALE GENOMIC DNA]</scope>
    <source>
        <strain evidence="8">NIOZ-UU30</strain>
    </source>
</reference>
<protein>
    <recommendedName>
        <fullName evidence="2">histidine kinase</fullName>
        <ecNumber evidence="2">2.7.13.3</ecNumber>
    </recommendedName>
</protein>
<dbReference type="InterPro" id="IPR013655">
    <property type="entry name" value="PAS_fold_3"/>
</dbReference>
<dbReference type="Pfam" id="PF08447">
    <property type="entry name" value="PAS_3"/>
    <property type="match status" value="2"/>
</dbReference>
<dbReference type="SMART" id="SM00388">
    <property type="entry name" value="HisKA"/>
    <property type="match status" value="1"/>
</dbReference>